<dbReference type="Proteomes" id="UP000324209">
    <property type="component" value="Chromosome"/>
</dbReference>
<dbReference type="InterPro" id="IPR036188">
    <property type="entry name" value="FAD/NAD-bd_sf"/>
</dbReference>
<keyword evidence="3" id="KW-0479">Metal-binding</keyword>
<dbReference type="GO" id="GO:0016491">
    <property type="term" value="F:oxidoreductase activity"/>
    <property type="evidence" value="ECO:0007669"/>
    <property type="project" value="InterPro"/>
</dbReference>
<dbReference type="GO" id="GO:0051536">
    <property type="term" value="F:iron-sulfur cluster binding"/>
    <property type="evidence" value="ECO:0007669"/>
    <property type="project" value="UniProtKB-KW"/>
</dbReference>
<evidence type="ECO:0000313" key="8">
    <source>
        <dbReference type="EMBL" id="QEN06584.1"/>
    </source>
</evidence>
<dbReference type="PANTHER" id="PTHR42783:SF3">
    <property type="entry name" value="GLUTAMATE SYNTHASE [NADPH] SMALL CHAIN-RELATED"/>
    <property type="match status" value="1"/>
</dbReference>
<comment type="cofactor">
    <cofactor evidence="1">
        <name>FAD</name>
        <dbReference type="ChEBI" id="CHEBI:57692"/>
    </cofactor>
</comment>
<dbReference type="SUPFAM" id="SSF51971">
    <property type="entry name" value="Nucleotide-binding domain"/>
    <property type="match status" value="1"/>
</dbReference>
<dbReference type="InterPro" id="IPR017900">
    <property type="entry name" value="4Fe4S_Fe_S_CS"/>
</dbReference>
<evidence type="ECO:0000256" key="2">
    <source>
        <dbReference type="ARBA" id="ARBA00011048"/>
    </source>
</evidence>
<evidence type="ECO:0000256" key="1">
    <source>
        <dbReference type="ARBA" id="ARBA00001974"/>
    </source>
</evidence>
<dbReference type="Gene3D" id="3.20.20.70">
    <property type="entry name" value="Aldolase class I"/>
    <property type="match status" value="1"/>
</dbReference>
<dbReference type="InterPro" id="IPR023753">
    <property type="entry name" value="FAD/NAD-binding_dom"/>
</dbReference>
<comment type="similarity">
    <text evidence="2">In the N-terminal section; belongs to the NADH:flavin oxidoreductase/NADH oxidase family.</text>
</comment>
<dbReference type="InterPro" id="IPR009051">
    <property type="entry name" value="Helical_ferredxn"/>
</dbReference>
<accession>A0A5C1QJ37</accession>
<dbReference type="SUPFAM" id="SSF51395">
    <property type="entry name" value="FMN-linked oxidoreductases"/>
    <property type="match status" value="1"/>
</dbReference>
<dbReference type="EMBL" id="CP036150">
    <property type="protein sequence ID" value="QEN06584.1"/>
    <property type="molecule type" value="Genomic_DNA"/>
</dbReference>
<dbReference type="InterPro" id="IPR017896">
    <property type="entry name" value="4Fe4S_Fe-S-bd"/>
</dbReference>
<evidence type="ECO:0000259" key="7">
    <source>
        <dbReference type="PROSITE" id="PS51379"/>
    </source>
</evidence>
<sequence>MGDKMRLVPFGELLVRMFEEYKTQKSLFDLPEDRWYRKADKRSLDIFGDSCATVLGPAAGPQTQLSQNIVSSYLTGSRFIELKTVQVLDALEIEKPCIDAYDEGFNTEWSTELSLQKAWEEYAKSWILLHIVEELWGFNPSETTRSFSFNMSVGYDLKGIKTEKMQTYLNRMMDSSKEEQFQGWLEEIEKIVPPLLEGTGLEGKIDKIITIKDRIPGKICSSVTLSTMHGCPPQEIEAICHYMIAEKGLDTFVKLNPTLLGYARVREILDVLGYDYVSLNSEGFEHDLQYEDALAILKRLRETAKKEGRLFGVKLTNTLASLNNREELPGDEMYMSGRALYPLSLNLASKLSEYFEGDLPISYSGGISIHNVREVFQTGIRPITLCTDLLKPGGYVRQTQMAEALEEIEEWDIKSIKVDVLKKLAASSLDDSTFHKDFRGNDEVRTAGPLPLYDCYVAPCITACAIHQHIPEYIRLIGQQRYAEALEVIYERNALPSMTGNICDNQCQLHCTRLDYEGCLNIREIKKIAVEQGMEGFLKTWEKPKVTRSSKCAVIGAGPAGLSTAYFLAREGFDVTVFEREADAGGVIRYVVPHFRITREAIESDVDHIRRQGVSFVFNCDEKININSLKAEGYTYITLGLGTYQTRQLPIEGDNTNILPSLKFLTEFNQNPQGMRLGKNVVVIGAGDTAMDCARSAKRCVGTEKVTVVYRRAFSQMPASREEYEDARDEGIPFHWLRSPEGFDSRGNLTLRVMELGEKDDSGRRRPVATDEVEMMNVDTVIYAIGDDPDEMLMKEIGLKTNQWGLVITGENGETNIENVYLSGDSRTGASTIVRCIAEGRRTADAITRKDDPQWSRQERLPLVDSRKREEEIQDKKGYIFQKPNARTYSDIIQFGETELTRCLECNYVCNKCVDVCPNRANIALPVGDLSLFNDPYQIIHIDAYCNECGDCGHFCPWEGRPYIDKPTIFSEAEDFENSENPGWLIQGELVKIRFKGSVSLKPLKKGCIVDDSTSDPDKERFYKLFETLLSQRPHLFGTVEPMV</sequence>
<dbReference type="AlphaFoldDB" id="A0A5C1QJ37"/>
<protein>
    <submittedName>
        <fullName evidence="8">Putative selenate reductase subunit YgfK</fullName>
    </submittedName>
</protein>
<dbReference type="Gene3D" id="3.50.50.60">
    <property type="entry name" value="FAD/NAD(P)-binding domain"/>
    <property type="match status" value="2"/>
</dbReference>
<name>A0A5C1QJ37_9SPIO</name>
<evidence type="ECO:0000256" key="6">
    <source>
        <dbReference type="ARBA" id="ARBA00023014"/>
    </source>
</evidence>
<dbReference type="PROSITE" id="PS51379">
    <property type="entry name" value="4FE4S_FER_2"/>
    <property type="match status" value="1"/>
</dbReference>
<dbReference type="PROSITE" id="PS00198">
    <property type="entry name" value="4FE4S_FER_1"/>
    <property type="match status" value="1"/>
</dbReference>
<reference evidence="8 9" key="1">
    <citation type="submission" date="2019-02" db="EMBL/GenBank/DDBJ databases">
        <title>Complete Genome Sequence and Methylome Analysis of free living Spirochaetas.</title>
        <authorList>
            <person name="Fomenkov A."/>
            <person name="Dubinina G."/>
            <person name="Leshcheva N."/>
            <person name="Mikheeva N."/>
            <person name="Grabovich M."/>
            <person name="Vincze T."/>
            <person name="Roberts R.J."/>
        </authorList>
    </citation>
    <scope>NUCLEOTIDE SEQUENCE [LARGE SCALE GENOMIC DNA]</scope>
    <source>
        <strain evidence="8 9">K2</strain>
    </source>
</reference>
<dbReference type="InterPro" id="IPR028261">
    <property type="entry name" value="DPD_II"/>
</dbReference>
<dbReference type="Gene3D" id="1.10.1060.10">
    <property type="entry name" value="Alpha-helical ferredoxin"/>
    <property type="match status" value="1"/>
</dbReference>
<dbReference type="Pfam" id="PF14691">
    <property type="entry name" value="Fer4_20"/>
    <property type="match status" value="1"/>
</dbReference>
<keyword evidence="4" id="KW-0285">Flavoprotein</keyword>
<dbReference type="OrthoDB" id="9803192at2"/>
<evidence type="ECO:0000256" key="4">
    <source>
        <dbReference type="ARBA" id="ARBA00022827"/>
    </source>
</evidence>
<dbReference type="InterPro" id="IPR013785">
    <property type="entry name" value="Aldolase_TIM"/>
</dbReference>
<keyword evidence="6" id="KW-0411">Iron-sulfur</keyword>
<keyword evidence="9" id="KW-1185">Reference proteome</keyword>
<organism evidence="8 9">
    <name type="scientific">Oceanispirochaeta crateris</name>
    <dbReference type="NCBI Taxonomy" id="2518645"/>
    <lineage>
        <taxon>Bacteria</taxon>
        <taxon>Pseudomonadati</taxon>
        <taxon>Spirochaetota</taxon>
        <taxon>Spirochaetia</taxon>
        <taxon>Spirochaetales</taxon>
        <taxon>Spirochaetaceae</taxon>
        <taxon>Oceanispirochaeta</taxon>
    </lineage>
</organism>
<evidence type="ECO:0000256" key="5">
    <source>
        <dbReference type="ARBA" id="ARBA00023004"/>
    </source>
</evidence>
<dbReference type="SUPFAM" id="SSF46548">
    <property type="entry name" value="alpha-helical ferredoxin"/>
    <property type="match status" value="2"/>
</dbReference>
<keyword evidence="5" id="KW-0408">Iron</keyword>
<dbReference type="KEGG" id="ock:EXM22_00735"/>
<dbReference type="PRINTS" id="PR00419">
    <property type="entry name" value="ADXRDTASE"/>
</dbReference>
<dbReference type="Pfam" id="PF07992">
    <property type="entry name" value="Pyr_redox_2"/>
    <property type="match status" value="1"/>
</dbReference>
<dbReference type="NCBIfam" id="TIGR03315">
    <property type="entry name" value="Se_ygfK"/>
    <property type="match status" value="1"/>
</dbReference>
<dbReference type="PANTHER" id="PTHR42783">
    <property type="entry name" value="GLUTAMATE SYNTHASE [NADPH] SMALL CHAIN"/>
    <property type="match status" value="1"/>
</dbReference>
<keyword evidence="4" id="KW-0274">FAD</keyword>
<dbReference type="GO" id="GO:0046872">
    <property type="term" value="F:metal ion binding"/>
    <property type="evidence" value="ECO:0007669"/>
    <property type="project" value="UniProtKB-KW"/>
</dbReference>
<dbReference type="InterPro" id="IPR017701">
    <property type="entry name" value="Se_rdtase_YgfK"/>
</dbReference>
<proteinExistence type="inferred from homology"/>
<evidence type="ECO:0000256" key="3">
    <source>
        <dbReference type="ARBA" id="ARBA00022723"/>
    </source>
</evidence>
<feature type="domain" description="4Fe-4S ferredoxin-type" evidence="7">
    <location>
        <begin position="936"/>
        <end position="966"/>
    </location>
</feature>
<evidence type="ECO:0000313" key="9">
    <source>
        <dbReference type="Proteomes" id="UP000324209"/>
    </source>
</evidence>
<dbReference type="RefSeq" id="WP_149484667.1">
    <property type="nucleotide sequence ID" value="NZ_CP036150.1"/>
</dbReference>
<gene>
    <name evidence="8" type="primary">ygfK</name>
    <name evidence="8" type="ORF">EXM22_00735</name>
</gene>